<dbReference type="SUPFAM" id="SSF53067">
    <property type="entry name" value="Actin-like ATPase domain"/>
    <property type="match status" value="1"/>
</dbReference>
<dbReference type="Proteomes" id="UP000474640">
    <property type="component" value="Unassembled WGS sequence"/>
</dbReference>
<dbReference type="InterPro" id="IPR043129">
    <property type="entry name" value="ATPase_NBD"/>
</dbReference>
<name>A0A7C8R6F9_ORBOL</name>
<accession>A0A7C8R6F9</accession>
<dbReference type="AlphaFoldDB" id="A0A7C8R6F9"/>
<organism evidence="1 2">
    <name type="scientific">Orbilia oligospora</name>
    <name type="common">Nematode-trapping fungus</name>
    <name type="synonym">Arthrobotrys oligospora</name>
    <dbReference type="NCBI Taxonomy" id="2813651"/>
    <lineage>
        <taxon>Eukaryota</taxon>
        <taxon>Fungi</taxon>
        <taxon>Dikarya</taxon>
        <taxon>Ascomycota</taxon>
        <taxon>Pezizomycotina</taxon>
        <taxon>Orbiliomycetes</taxon>
        <taxon>Orbiliales</taxon>
        <taxon>Orbiliaceae</taxon>
        <taxon>Orbilia</taxon>
    </lineage>
</organism>
<dbReference type="EMBL" id="JAABOJ010000047">
    <property type="protein sequence ID" value="KAF3274030.1"/>
    <property type="molecule type" value="Genomic_DNA"/>
</dbReference>
<evidence type="ECO:0000313" key="1">
    <source>
        <dbReference type="EMBL" id="KAF3274030.1"/>
    </source>
</evidence>
<dbReference type="FunFam" id="3.30.420.40:FF:000058">
    <property type="entry name" value="Putative actin-related protein 5"/>
    <property type="match status" value="1"/>
</dbReference>
<proteinExistence type="predicted"/>
<comment type="caution">
    <text evidence="1">The sequence shown here is derived from an EMBL/GenBank/DDBJ whole genome shotgun (WGS) entry which is preliminary data.</text>
</comment>
<reference evidence="1 2" key="1">
    <citation type="submission" date="2020-01" db="EMBL/GenBank/DDBJ databases">
        <authorList>
            <person name="Palmer J.M."/>
        </authorList>
    </citation>
    <scope>NUCLEOTIDE SEQUENCE [LARGE SCALE GENOMIC DNA]</scope>
    <source>
        <strain evidence="1 2">TWF970</strain>
    </source>
</reference>
<gene>
    <name evidence="1" type="ORF">TWF970_008234</name>
</gene>
<sequence>MAPENHMVRISIPEEYVSIHSTTPWLLLNRTKALHLTSPLTLRCSPIKFAWQGGVALGNNKTALEQHRITRADYQEHGATWLAKRMLGQQAPIIQTAGSAATVPNKRRRSPG</sequence>
<evidence type="ECO:0000313" key="2">
    <source>
        <dbReference type="Proteomes" id="UP000474640"/>
    </source>
</evidence>
<protein>
    <submittedName>
        <fullName evidence="1">Uncharacterized protein</fullName>
    </submittedName>
</protein>